<sequence length="510" mass="59903">MNEIIYLCANLDDLSTLKSEDEIIQGVFEYIDEIFSIIHPRNLIYMSIDGVAPKAKMHQERVSLYNYAKKHSSDNEQFTKCDIKPGTMFMSKLSDKLRSYIHDRMNSIPAWKSIIVILSDANVPGEGEHKTMDFIRSQKFSNSNTNHVLFSGDSDMVLLGLTMPSDNVRIMRRKTNKIEVYTFRDLKLLREEIKNEFIGDLKSIIDDWIFLCLLAGNDFLPNLPSIEFNQTEINNVIFDTYKEYIRKKDVYLIENMEPNLEYFKILLKHIGEIEEDKVMSLLERSQTATNYSLDEIRKQEPITNPSAIRFAPPSFQKSRNPTSSTESATHWQRQYYKDKFGFKGDQLKTKSTEVVQHYAEGLCWVLHYYYKGVPSWDWYYSYYYPPLASTFSNLENIPMNFNRNSKPLKPLEHMLAIFPSKYARYLPKNWQELISDMKSSIIDFYRSDPAIDAHGKRYEEQYIVKLPFVDEKCLFEALKSIDSTLSKEEEKRNRLDDDHLFIHSTNSCYQ</sequence>
<dbReference type="InterPro" id="IPR027073">
    <property type="entry name" value="5_3_exoribonuclease"/>
</dbReference>
<proteinExistence type="predicted"/>
<organism evidence="6">
    <name type="scientific">Adineta vaga</name>
    <name type="common">Rotifer</name>
    <name type="synonym">Callidina vaga</name>
    <dbReference type="NCBI Taxonomy" id="104782"/>
    <lineage>
        <taxon>Eukaryota</taxon>
        <taxon>Metazoa</taxon>
        <taxon>Spiralia</taxon>
        <taxon>Gnathifera</taxon>
        <taxon>Rotifera</taxon>
        <taxon>Eurotatoria</taxon>
        <taxon>Bdelloidea</taxon>
        <taxon>Adinetida</taxon>
        <taxon>Adinetidae</taxon>
        <taxon>Adineta</taxon>
    </lineage>
</organism>
<dbReference type="Pfam" id="PF03159">
    <property type="entry name" value="XRN_N"/>
    <property type="match status" value="1"/>
</dbReference>
<feature type="domain" description="Xrn1 N-terminal" evidence="4">
    <location>
        <begin position="1"/>
        <end position="173"/>
    </location>
</feature>
<dbReference type="CDD" id="cd18673">
    <property type="entry name" value="PIN_XRN1-2-like"/>
    <property type="match status" value="1"/>
</dbReference>
<dbReference type="AlphaFoldDB" id="B3G4I9"/>
<dbReference type="PANTHER" id="PTHR12341">
    <property type="entry name" value="5'-&gt;3' EXORIBONUCLEASE"/>
    <property type="match status" value="1"/>
</dbReference>
<keyword evidence="2" id="KW-0378">Hydrolase</keyword>
<dbReference type="InterPro" id="IPR041412">
    <property type="entry name" value="Xrn1_helical"/>
</dbReference>
<dbReference type="Gene3D" id="1.25.40.1050">
    <property type="match status" value="1"/>
</dbReference>
<keyword evidence="3" id="KW-0269">Exonuclease</keyword>
<dbReference type="GO" id="GO:0000956">
    <property type="term" value="P:nuclear-transcribed mRNA catabolic process"/>
    <property type="evidence" value="ECO:0007669"/>
    <property type="project" value="TreeGrafter"/>
</dbReference>
<dbReference type="EMBL" id="EU643483">
    <property type="protein sequence ID" value="ACD54753.1"/>
    <property type="molecule type" value="Genomic_DNA"/>
</dbReference>
<evidence type="ECO:0000259" key="4">
    <source>
        <dbReference type="Pfam" id="PF03159"/>
    </source>
</evidence>
<keyword evidence="1" id="KW-0540">Nuclease</keyword>
<evidence type="ECO:0000313" key="6">
    <source>
        <dbReference type="EMBL" id="ACD54753.1"/>
    </source>
</evidence>
<evidence type="ECO:0000259" key="5">
    <source>
        <dbReference type="Pfam" id="PF17846"/>
    </source>
</evidence>
<reference evidence="6" key="1">
    <citation type="journal article" date="2008" name="Science">
        <title>Massive horizontal gene transfer in bdelloid rotifers.</title>
        <authorList>
            <person name="Gladyshev E.A."/>
            <person name="Meselson M.S."/>
            <person name="Arkhipova I.R."/>
        </authorList>
    </citation>
    <scope>NUCLEOTIDE SEQUENCE</scope>
</reference>
<dbReference type="GO" id="GO:0004534">
    <property type="term" value="F:5'-3' RNA exonuclease activity"/>
    <property type="evidence" value="ECO:0007669"/>
    <property type="project" value="TreeGrafter"/>
</dbReference>
<name>B3G4I9_ADIVA</name>
<evidence type="ECO:0000256" key="3">
    <source>
        <dbReference type="ARBA" id="ARBA00022839"/>
    </source>
</evidence>
<dbReference type="GO" id="GO:0005634">
    <property type="term" value="C:nucleus"/>
    <property type="evidence" value="ECO:0007669"/>
    <property type="project" value="TreeGrafter"/>
</dbReference>
<dbReference type="Gene3D" id="3.40.50.12390">
    <property type="match status" value="2"/>
</dbReference>
<feature type="domain" description="Xrn1 helical" evidence="5">
    <location>
        <begin position="200"/>
        <end position="292"/>
    </location>
</feature>
<accession>B3G4I9</accession>
<dbReference type="InterPro" id="IPR004859">
    <property type="entry name" value="Xrn1_N"/>
</dbReference>
<evidence type="ECO:0000256" key="2">
    <source>
        <dbReference type="ARBA" id="ARBA00022801"/>
    </source>
</evidence>
<evidence type="ECO:0000256" key="1">
    <source>
        <dbReference type="ARBA" id="ARBA00022722"/>
    </source>
</evidence>
<protein>
    <submittedName>
        <fullName evidence="6">5-3 exoribonuclease 2 isoform 9-like protein</fullName>
    </submittedName>
</protein>
<dbReference type="PANTHER" id="PTHR12341:SF41">
    <property type="entry name" value="5'-3' EXORIBONUCLEASE 2"/>
    <property type="match status" value="1"/>
</dbReference>
<feature type="domain" description="Xrn1 helical" evidence="5">
    <location>
        <begin position="330"/>
        <end position="507"/>
    </location>
</feature>
<dbReference type="GO" id="GO:0003723">
    <property type="term" value="F:RNA binding"/>
    <property type="evidence" value="ECO:0007669"/>
    <property type="project" value="TreeGrafter"/>
</dbReference>
<dbReference type="Pfam" id="PF17846">
    <property type="entry name" value="XRN_M"/>
    <property type="match status" value="2"/>
</dbReference>